<evidence type="ECO:0000313" key="2">
    <source>
        <dbReference type="EMBL" id="OMJ10089.1"/>
    </source>
</evidence>
<comment type="caution">
    <text evidence="2">The sequence shown here is derived from an EMBL/GenBank/DDBJ whole genome shotgun (WGS) entry which is preliminary data.</text>
</comment>
<dbReference type="GO" id="GO:0004864">
    <property type="term" value="F:protein phosphatase inhibitor activity"/>
    <property type="evidence" value="ECO:0007669"/>
    <property type="project" value="InterPro"/>
</dbReference>
<dbReference type="OrthoDB" id="551302at2759"/>
<feature type="region of interest" description="Disordered" evidence="1">
    <location>
        <begin position="258"/>
        <end position="289"/>
    </location>
</feature>
<feature type="compositionally biased region" description="Polar residues" evidence="1">
    <location>
        <begin position="277"/>
        <end position="289"/>
    </location>
</feature>
<feature type="region of interest" description="Disordered" evidence="1">
    <location>
        <begin position="157"/>
        <end position="245"/>
    </location>
</feature>
<feature type="region of interest" description="Disordered" evidence="1">
    <location>
        <begin position="67"/>
        <end position="114"/>
    </location>
</feature>
<reference evidence="3" key="1">
    <citation type="submission" date="2017-01" db="EMBL/GenBank/DDBJ databases">
        <authorList>
            <person name="Wang Y."/>
            <person name="White M."/>
            <person name="Kvist S."/>
            <person name="Moncalvo J.-M."/>
        </authorList>
    </citation>
    <scope>NUCLEOTIDE SEQUENCE [LARGE SCALE GENOMIC DNA]</scope>
    <source>
        <strain evidence="3">ID-206-W2</strain>
    </source>
</reference>
<gene>
    <name evidence="2" type="ORF">AYI69_g10383</name>
</gene>
<dbReference type="Proteomes" id="UP000187429">
    <property type="component" value="Unassembled WGS sequence"/>
</dbReference>
<protein>
    <submittedName>
        <fullName evidence="2">Protein phosphatase inhibitor 2</fullName>
    </submittedName>
</protein>
<dbReference type="PANTHER" id="PTHR12398:SF20">
    <property type="entry name" value="PROTEIN PHOSPHATASE 1 REGULATORY INHIBITOR SUBUNIT 2"/>
    <property type="match status" value="1"/>
</dbReference>
<feature type="compositionally biased region" description="Low complexity" evidence="1">
    <location>
        <begin position="231"/>
        <end position="245"/>
    </location>
</feature>
<feature type="compositionally biased region" description="Low complexity" evidence="1">
    <location>
        <begin position="72"/>
        <end position="89"/>
    </location>
</feature>
<evidence type="ECO:0000313" key="3">
    <source>
        <dbReference type="Proteomes" id="UP000187429"/>
    </source>
</evidence>
<sequence length="289" mass="32432">MDHTLQSADSIKGILKKSNLKNSKPIQLKWDEENLRITELQKDSTMKIDEPKTPYIHYNIEDDASLQDLDDLQLSPRSSSRTSSVTSSPKKAKFAVKEEWGSDEEENEDDKEDKASNFAKLRSLHYQNEGVYVSKKREQFWDIQNGKFVVEKEFMDTERKNSKFAKTSGSSRVLFNEDGTESSDLDSYSEDNGEDNNKSINGSDYERNSTNDSIVDSTSVGENSESDSKTNSATNSSYLSSQLSNNLKLSSSLNQKINQGADLPRNINIATKPKTKSFISTYGSSPPDV</sequence>
<feature type="compositionally biased region" description="Polar residues" evidence="1">
    <location>
        <begin position="210"/>
        <end position="223"/>
    </location>
</feature>
<dbReference type="GO" id="GO:0009966">
    <property type="term" value="P:regulation of signal transduction"/>
    <property type="evidence" value="ECO:0007669"/>
    <property type="project" value="InterPro"/>
</dbReference>
<dbReference type="Pfam" id="PF04979">
    <property type="entry name" value="IPP-2"/>
    <property type="match status" value="1"/>
</dbReference>
<keyword evidence="3" id="KW-1185">Reference proteome</keyword>
<name>A0A1R1X632_9FUNG</name>
<accession>A0A1R1X632</accession>
<dbReference type="AlphaFoldDB" id="A0A1R1X632"/>
<dbReference type="EMBL" id="LSSM01006772">
    <property type="protein sequence ID" value="OMJ10089.1"/>
    <property type="molecule type" value="Genomic_DNA"/>
</dbReference>
<feature type="compositionally biased region" description="Acidic residues" evidence="1">
    <location>
        <begin position="178"/>
        <end position="194"/>
    </location>
</feature>
<organism evidence="2 3">
    <name type="scientific">Smittium culicis</name>
    <dbReference type="NCBI Taxonomy" id="133412"/>
    <lineage>
        <taxon>Eukaryota</taxon>
        <taxon>Fungi</taxon>
        <taxon>Fungi incertae sedis</taxon>
        <taxon>Zoopagomycota</taxon>
        <taxon>Kickxellomycotina</taxon>
        <taxon>Harpellomycetes</taxon>
        <taxon>Harpellales</taxon>
        <taxon>Legeriomycetaceae</taxon>
        <taxon>Smittium</taxon>
    </lineage>
</organism>
<feature type="compositionally biased region" description="Polar residues" evidence="1">
    <location>
        <begin position="164"/>
        <end position="173"/>
    </location>
</feature>
<evidence type="ECO:0000256" key="1">
    <source>
        <dbReference type="SAM" id="MobiDB-lite"/>
    </source>
</evidence>
<proteinExistence type="predicted"/>
<dbReference type="InterPro" id="IPR007062">
    <property type="entry name" value="PPI-2"/>
</dbReference>
<dbReference type="PANTHER" id="PTHR12398">
    <property type="entry name" value="PROTEIN PHOSPHATASE INHIBITOR"/>
    <property type="match status" value="1"/>
</dbReference>
<feature type="compositionally biased region" description="Acidic residues" evidence="1">
    <location>
        <begin position="101"/>
        <end position="111"/>
    </location>
</feature>